<keyword evidence="1" id="KW-0819">tRNA processing</keyword>
<feature type="compositionally biased region" description="Basic and acidic residues" evidence="2">
    <location>
        <begin position="1"/>
        <end position="12"/>
    </location>
</feature>
<dbReference type="AlphaFoldDB" id="A0AAD8YFF9"/>
<evidence type="ECO:0000313" key="5">
    <source>
        <dbReference type="Proteomes" id="UP001224775"/>
    </source>
</evidence>
<dbReference type="Proteomes" id="UP001224775">
    <property type="component" value="Unassembled WGS sequence"/>
</dbReference>
<organism evidence="4 5">
    <name type="scientific">Skeletonema marinoi</name>
    <dbReference type="NCBI Taxonomy" id="267567"/>
    <lineage>
        <taxon>Eukaryota</taxon>
        <taxon>Sar</taxon>
        <taxon>Stramenopiles</taxon>
        <taxon>Ochrophyta</taxon>
        <taxon>Bacillariophyta</taxon>
        <taxon>Coscinodiscophyceae</taxon>
        <taxon>Thalassiosirophycidae</taxon>
        <taxon>Thalassiosirales</taxon>
        <taxon>Skeletonemataceae</taxon>
        <taxon>Skeletonema</taxon>
        <taxon>Skeletonema marinoi-dohrnii complex</taxon>
    </lineage>
</organism>
<dbReference type="InterPro" id="IPR007871">
    <property type="entry name" value="Methyltransferase_TRM13"/>
</dbReference>
<dbReference type="EMBL" id="JATAAI010000008">
    <property type="protein sequence ID" value="KAK1743975.1"/>
    <property type="molecule type" value="Genomic_DNA"/>
</dbReference>
<dbReference type="PANTHER" id="PTHR12998:SF0">
    <property type="entry name" value="TRNA:M(4)X MODIFICATION ENZYME TRM13 HOMOLOG"/>
    <property type="match status" value="1"/>
</dbReference>
<comment type="catalytic activity">
    <reaction evidence="1">
        <text>cytidine(4) in tRNA(Pro) + S-adenosyl-L-methionine = 2'-O-methylcytidine(4) in tRNA(Pro) + S-adenosyl-L-homocysteine + H(+)</text>
        <dbReference type="Rhea" id="RHEA:32767"/>
        <dbReference type="Rhea" id="RHEA-COMP:10397"/>
        <dbReference type="Rhea" id="RHEA-COMP:10398"/>
        <dbReference type="ChEBI" id="CHEBI:15378"/>
        <dbReference type="ChEBI" id="CHEBI:57856"/>
        <dbReference type="ChEBI" id="CHEBI:59789"/>
        <dbReference type="ChEBI" id="CHEBI:74495"/>
        <dbReference type="ChEBI" id="CHEBI:82748"/>
        <dbReference type="EC" id="2.1.1.225"/>
    </reaction>
</comment>
<feature type="region of interest" description="Disordered" evidence="2">
    <location>
        <begin position="1"/>
        <end position="61"/>
    </location>
</feature>
<comment type="catalytic activity">
    <reaction evidence="1">
        <text>cytidine(4) in tRNA(Gly)(GCC) + S-adenosyl-L-methionine = 2'-O-methylcytidine(4) in tRNA(Gly)(GCC) + S-adenosyl-L-homocysteine + H(+)</text>
        <dbReference type="Rhea" id="RHEA:43192"/>
        <dbReference type="Rhea" id="RHEA-COMP:10399"/>
        <dbReference type="Rhea" id="RHEA-COMP:10400"/>
        <dbReference type="ChEBI" id="CHEBI:15378"/>
        <dbReference type="ChEBI" id="CHEBI:57856"/>
        <dbReference type="ChEBI" id="CHEBI:59789"/>
        <dbReference type="ChEBI" id="CHEBI:74495"/>
        <dbReference type="ChEBI" id="CHEBI:82748"/>
        <dbReference type="EC" id="2.1.1.225"/>
    </reaction>
</comment>
<keyword evidence="1" id="KW-0862">Zinc</keyword>
<evidence type="ECO:0000256" key="2">
    <source>
        <dbReference type="SAM" id="MobiDB-lite"/>
    </source>
</evidence>
<comment type="similarity">
    <text evidence="1">Belongs to the methyltransferase TRM13 family.</text>
</comment>
<protein>
    <recommendedName>
        <fullName evidence="1">tRNA:m(4)X modification enzyme TRM13</fullName>
        <ecNumber evidence="1">2.1.1.225</ecNumber>
    </recommendedName>
</protein>
<dbReference type="Pfam" id="PF05206">
    <property type="entry name" value="TRM13"/>
    <property type="match status" value="1"/>
</dbReference>
<evidence type="ECO:0000313" key="4">
    <source>
        <dbReference type="EMBL" id="KAK1743975.1"/>
    </source>
</evidence>
<dbReference type="GO" id="GO:0030488">
    <property type="term" value="P:tRNA methylation"/>
    <property type="evidence" value="ECO:0007669"/>
    <property type="project" value="InterPro"/>
</dbReference>
<keyword evidence="1" id="KW-0949">S-adenosyl-L-methionine</keyword>
<keyword evidence="1" id="KW-0863">Zinc-finger</keyword>
<name>A0AAD8YFF9_9STRA</name>
<comment type="caution">
    <text evidence="4">The sequence shown here is derived from an EMBL/GenBank/DDBJ whole genome shotgun (WGS) entry which is preliminary data.</text>
</comment>
<dbReference type="EC" id="2.1.1.225" evidence="1"/>
<dbReference type="GO" id="GO:0106050">
    <property type="term" value="F:tRNA 2'-O-methyltransferase activity"/>
    <property type="evidence" value="ECO:0007669"/>
    <property type="project" value="UniProtKB-UniRule"/>
</dbReference>
<feature type="region of interest" description="Disordered" evidence="2">
    <location>
        <begin position="88"/>
        <end position="116"/>
    </location>
</feature>
<dbReference type="PANTHER" id="PTHR12998">
    <property type="entry name" value="TRNA:M(4)X MODIFICATION ENZYME TRM13 HOMOLOG"/>
    <property type="match status" value="1"/>
</dbReference>
<comment type="function">
    <text evidence="1">tRNA methylase which 2'-O-methylates cytidine(4) in tRNA(Pro) and tRNA(Gly)(GCC), and adenosine(4) in tRNA(His).</text>
</comment>
<accession>A0AAD8YFF9</accession>
<feature type="domain" description="Methyltransferase TRM13" evidence="3">
    <location>
        <begin position="212"/>
        <end position="466"/>
    </location>
</feature>
<evidence type="ECO:0000256" key="1">
    <source>
        <dbReference type="RuleBase" id="RU367103"/>
    </source>
</evidence>
<evidence type="ECO:0000259" key="3">
    <source>
        <dbReference type="Pfam" id="PF05206"/>
    </source>
</evidence>
<keyword evidence="5" id="KW-1185">Reference proteome</keyword>
<keyword evidence="1 4" id="KW-0808">Transferase</keyword>
<dbReference type="InterPro" id="IPR039044">
    <property type="entry name" value="Trm13"/>
</dbReference>
<sequence length="469" mass="51281">MSSQSTEEKEKAPQPQLPENWDDVTPTMKETKILSANASTKPNLLRKSFASHPEGDCDRNKRPSLAKHVLVCPAAKEREETCSREYYQEGTNTGGHGDLGDDGNNNMMDAGGEETTDLERAKQLAMAVLKVFCSVFHQRDELSDDVLKHVTEEDIYNALPEVDLSSAEEGIAKDIAKHRVKAGGSRHLHQLQSILGHVRKSGMIPTADDELNSPQTQNTSSKVKLYLVERSGTRGKAETKIRTATGDASQDNDSLRLDRVEVSRIKCDLAHVHMSTALPFLTKKAEKSRSIVVAKHLCGAGTDLALKSLRDVVQSGAVDGCVMATCCHGLCTWKDYVGRDCFLELFRGVGGVSTFAGSAFDQLRRWTSASVLEDSDHTRSAAVDDGDEHNIGVKSQNIYLVVKELGLACGGRGLGRACQRLIDYGRTEYIREHLFHSKGASPGKQDVSLCHYCSSDITPQNALIIAKRG</sequence>
<proteinExistence type="inferred from homology"/>
<keyword evidence="1 4" id="KW-0489">Methyltransferase</keyword>
<keyword evidence="1" id="KW-0479">Metal-binding</keyword>
<reference evidence="4" key="1">
    <citation type="submission" date="2023-06" db="EMBL/GenBank/DDBJ databases">
        <title>Survivors Of The Sea: Transcriptome response of Skeletonema marinoi to long-term dormancy.</title>
        <authorList>
            <person name="Pinder M.I.M."/>
            <person name="Kourtchenko O."/>
            <person name="Robertson E.K."/>
            <person name="Larsson T."/>
            <person name="Maumus F."/>
            <person name="Osuna-Cruz C.M."/>
            <person name="Vancaester E."/>
            <person name="Stenow R."/>
            <person name="Vandepoele K."/>
            <person name="Ploug H."/>
            <person name="Bruchert V."/>
            <person name="Godhe A."/>
            <person name="Topel M."/>
        </authorList>
    </citation>
    <scope>NUCLEOTIDE SEQUENCE</scope>
    <source>
        <strain evidence="4">R05AC</strain>
    </source>
</reference>
<dbReference type="GO" id="GO:0008270">
    <property type="term" value="F:zinc ion binding"/>
    <property type="evidence" value="ECO:0007669"/>
    <property type="project" value="UniProtKB-KW"/>
</dbReference>
<comment type="catalytic activity">
    <reaction evidence="1">
        <text>adenosine(4) in tRNA(His) + S-adenosyl-L-methionine = 2'-O-methyladenosine(4) in tRNA(His) + S-adenosyl-L-homocysteine + H(+)</text>
        <dbReference type="Rhea" id="RHEA:43196"/>
        <dbReference type="Rhea" id="RHEA-COMP:10401"/>
        <dbReference type="Rhea" id="RHEA-COMP:10402"/>
        <dbReference type="ChEBI" id="CHEBI:15378"/>
        <dbReference type="ChEBI" id="CHEBI:57856"/>
        <dbReference type="ChEBI" id="CHEBI:59789"/>
        <dbReference type="ChEBI" id="CHEBI:74411"/>
        <dbReference type="ChEBI" id="CHEBI:74477"/>
        <dbReference type="EC" id="2.1.1.225"/>
    </reaction>
</comment>
<gene>
    <name evidence="4" type="ORF">QTG54_005572</name>
</gene>